<evidence type="ECO:0000259" key="7">
    <source>
        <dbReference type="Pfam" id="PF07282"/>
    </source>
</evidence>
<evidence type="ECO:0000256" key="3">
    <source>
        <dbReference type="ARBA" id="ARBA00022578"/>
    </source>
</evidence>
<proteinExistence type="inferred from homology"/>
<evidence type="ECO:0000256" key="5">
    <source>
        <dbReference type="ARBA" id="ARBA00023172"/>
    </source>
</evidence>
<reference evidence="8" key="1">
    <citation type="journal article" date="2015" name="Nature">
        <title>Complex archaea that bridge the gap between prokaryotes and eukaryotes.</title>
        <authorList>
            <person name="Spang A."/>
            <person name="Saw J.H."/>
            <person name="Jorgensen S.L."/>
            <person name="Zaremba-Niedzwiedzka K."/>
            <person name="Martijn J."/>
            <person name="Lind A.E."/>
            <person name="van Eijk R."/>
            <person name="Schleper C."/>
            <person name="Guy L."/>
            <person name="Ettema T.J."/>
        </authorList>
    </citation>
    <scope>NUCLEOTIDE SEQUENCE</scope>
</reference>
<comment type="caution">
    <text evidence="8">The sequence shown here is derived from an EMBL/GenBank/DDBJ whole genome shotgun (WGS) entry which is preliminary data.</text>
</comment>
<dbReference type="PANTHER" id="PTHR30405:SF11">
    <property type="entry name" value="RNA-GUIDED DNA ENDONUCLEASE RV2885C-RELATED"/>
    <property type="match status" value="1"/>
</dbReference>
<comment type="similarity">
    <text evidence="1">In the C-terminal section; belongs to the transposase 35 family.</text>
</comment>
<evidence type="ECO:0000256" key="1">
    <source>
        <dbReference type="ARBA" id="ARBA00008761"/>
    </source>
</evidence>
<organism evidence="8">
    <name type="scientific">marine sediment metagenome</name>
    <dbReference type="NCBI Taxonomy" id="412755"/>
    <lineage>
        <taxon>unclassified sequences</taxon>
        <taxon>metagenomes</taxon>
        <taxon>ecological metagenomes</taxon>
    </lineage>
</organism>
<dbReference type="NCBIfam" id="NF040570">
    <property type="entry name" value="guided_TnpB"/>
    <property type="match status" value="1"/>
</dbReference>
<gene>
    <name evidence="8" type="ORF">LCGC14_0495380</name>
</gene>
<dbReference type="GO" id="GO:0032196">
    <property type="term" value="P:transposition"/>
    <property type="evidence" value="ECO:0007669"/>
    <property type="project" value="UniProtKB-KW"/>
</dbReference>
<evidence type="ECO:0000313" key="8">
    <source>
        <dbReference type="EMBL" id="KKN64111.1"/>
    </source>
</evidence>
<protein>
    <recommendedName>
        <fullName evidence="9">Transposase IS891/IS1136/IS1341 domain-containing protein</fullName>
    </recommendedName>
</protein>
<keyword evidence="4" id="KW-0238">DNA-binding</keyword>
<dbReference type="AlphaFoldDB" id="A0A0F9USG5"/>
<name>A0A0F9USG5_9ZZZZ</name>
<accession>A0A0F9USG5</accession>
<evidence type="ECO:0000256" key="4">
    <source>
        <dbReference type="ARBA" id="ARBA00023125"/>
    </source>
</evidence>
<dbReference type="InterPro" id="IPR010095">
    <property type="entry name" value="Cas12f1-like_TNB"/>
</dbReference>
<comment type="similarity">
    <text evidence="2">In the N-terminal section; belongs to the transposase 2 family.</text>
</comment>
<dbReference type="InterPro" id="IPR001959">
    <property type="entry name" value="Transposase"/>
</dbReference>
<feature type="domain" description="Probable transposase IS891/IS1136/IS1341" evidence="6">
    <location>
        <begin position="154"/>
        <end position="257"/>
    </location>
</feature>
<dbReference type="EMBL" id="LAZR01000568">
    <property type="protein sequence ID" value="KKN64111.1"/>
    <property type="molecule type" value="Genomic_DNA"/>
</dbReference>
<dbReference type="Pfam" id="PF01385">
    <property type="entry name" value="OrfB_IS605"/>
    <property type="match status" value="1"/>
</dbReference>
<dbReference type="GO" id="GO:0003677">
    <property type="term" value="F:DNA binding"/>
    <property type="evidence" value="ECO:0007669"/>
    <property type="project" value="UniProtKB-KW"/>
</dbReference>
<evidence type="ECO:0000259" key="6">
    <source>
        <dbReference type="Pfam" id="PF01385"/>
    </source>
</evidence>
<dbReference type="NCBIfam" id="TIGR01766">
    <property type="entry name" value="IS200/IS605 family accessory protein TnpB-like domain"/>
    <property type="match status" value="1"/>
</dbReference>
<evidence type="ECO:0000256" key="2">
    <source>
        <dbReference type="ARBA" id="ARBA00011044"/>
    </source>
</evidence>
<keyword evidence="5" id="KW-0233">DNA recombination</keyword>
<dbReference type="InterPro" id="IPR051399">
    <property type="entry name" value="RNA-guided_DNA_endo/Transpos"/>
</dbReference>
<dbReference type="PANTHER" id="PTHR30405">
    <property type="entry name" value="TRANSPOSASE"/>
    <property type="match status" value="1"/>
</dbReference>
<evidence type="ECO:0008006" key="9">
    <source>
        <dbReference type="Google" id="ProtNLM"/>
    </source>
</evidence>
<dbReference type="GO" id="GO:0006310">
    <property type="term" value="P:DNA recombination"/>
    <property type="evidence" value="ECO:0007669"/>
    <property type="project" value="UniProtKB-KW"/>
</dbReference>
<feature type="domain" description="Cas12f1-like TNB" evidence="7">
    <location>
        <begin position="281"/>
        <end position="346"/>
    </location>
</feature>
<keyword evidence="3" id="KW-0815">Transposition</keyword>
<dbReference type="Pfam" id="PF07282">
    <property type="entry name" value="Cas12f1-like_TNB"/>
    <property type="match status" value="1"/>
</dbReference>
<sequence length="375" mass="43864">MTIKMIRTLKIKLAKSNDLIQTVRIFNLVCQDVLDYGFKEKIFNKSKLDKGTYHQIREKYPTLPSGLVQTARDQASDILKRDKFKHHPIKKSLSSIRYDIRTAKIFLESGYCKLTTIFGRMQYDFNLAEYYQKYNTWQIKSTQLIINHNCCYIHVQVEKETPKFVISNDNRLGIDLGVNNIAVCSDNTFYNSKELKNIKGKYQHLKGELQSKGTRSAKRKLKKISERERRFVKDLNHCLAKELVSKKYDVLVFENLNSIKKEKKGKKKGKRFNKKLGRWSFAELQQFTAYKAEERNKKVIYVNPRYTSQTCSRCGYKDKNNRKGHIFKCKQCKFQLNADLNASRNIATFSRSVSSRLFVNPPIVASKDSYKPLPL</sequence>